<protein>
    <recommendedName>
        <fullName evidence="1">AbiJ-NTD3 domain-containing protein</fullName>
    </recommendedName>
</protein>
<evidence type="ECO:0000259" key="1">
    <source>
        <dbReference type="Pfam" id="PF18860"/>
    </source>
</evidence>
<keyword evidence="3" id="KW-1185">Reference proteome</keyword>
<name>A0ABW3M410_9PSEU</name>
<feature type="domain" description="AbiJ-NTD3" evidence="1">
    <location>
        <begin position="1"/>
        <end position="168"/>
    </location>
</feature>
<sequence>MTDVTRRRLMEGLAATAWSGVLSEVKFLDRLYDLDALPTTDARTTLYPTARADIAQHCRDDNNDWKGFWVLEDDRFGLSTNDAALLRFLAEMLHPEVRLDLAEVEQLHKFFNQILLHDGYEIVRVDVISGAPVFDGRRIGTGVPGSMKNLIFAADGPKPKIVFSDALNNDVQVVKNERSCLIYNRPLTSRGLTWADLTSWWADREGLTEAPAREVSHTLFRRLARSLGGNGAEQRILSAYGKRYARLGDDIPALIPQVYLHYDPYTRAHHVPGTAPLLRQRMDFLLLLPQRIRIVIECDGRQHYADESGRADPQRYAEMVAEDRDLRLRGYEVYRFGGAELTEGPATDKLLATFFDRLSDRYAS</sequence>
<evidence type="ECO:0000313" key="3">
    <source>
        <dbReference type="Proteomes" id="UP001597045"/>
    </source>
</evidence>
<comment type="caution">
    <text evidence="2">The sequence shown here is derived from an EMBL/GenBank/DDBJ whole genome shotgun (WGS) entry which is preliminary data.</text>
</comment>
<dbReference type="Pfam" id="PF18860">
    <property type="entry name" value="AbiJ_NTD3"/>
    <property type="match status" value="1"/>
</dbReference>
<proteinExistence type="predicted"/>
<dbReference type="InterPro" id="IPR041427">
    <property type="entry name" value="AbiJ-NTD3"/>
</dbReference>
<accession>A0ABW3M410</accession>
<dbReference type="Proteomes" id="UP001597045">
    <property type="component" value="Unassembled WGS sequence"/>
</dbReference>
<gene>
    <name evidence="2" type="ORF">ACFQ1S_07060</name>
</gene>
<reference evidence="3" key="1">
    <citation type="journal article" date="2019" name="Int. J. Syst. Evol. Microbiol.">
        <title>The Global Catalogue of Microorganisms (GCM) 10K type strain sequencing project: providing services to taxonomists for standard genome sequencing and annotation.</title>
        <authorList>
            <consortium name="The Broad Institute Genomics Platform"/>
            <consortium name="The Broad Institute Genome Sequencing Center for Infectious Disease"/>
            <person name="Wu L."/>
            <person name="Ma J."/>
        </authorList>
    </citation>
    <scope>NUCLEOTIDE SEQUENCE [LARGE SCALE GENOMIC DNA]</scope>
    <source>
        <strain evidence="3">JCM 31486</strain>
    </source>
</reference>
<dbReference type="EMBL" id="JBHTIS010000275">
    <property type="protein sequence ID" value="MFD1045362.1"/>
    <property type="molecule type" value="Genomic_DNA"/>
</dbReference>
<organism evidence="2 3">
    <name type="scientific">Kibdelosporangium lantanae</name>
    <dbReference type="NCBI Taxonomy" id="1497396"/>
    <lineage>
        <taxon>Bacteria</taxon>
        <taxon>Bacillati</taxon>
        <taxon>Actinomycetota</taxon>
        <taxon>Actinomycetes</taxon>
        <taxon>Pseudonocardiales</taxon>
        <taxon>Pseudonocardiaceae</taxon>
        <taxon>Kibdelosporangium</taxon>
    </lineage>
</organism>
<evidence type="ECO:0000313" key="2">
    <source>
        <dbReference type="EMBL" id="MFD1045362.1"/>
    </source>
</evidence>